<feature type="region of interest" description="Disordered" evidence="1">
    <location>
        <begin position="30"/>
        <end position="88"/>
    </location>
</feature>
<keyword evidence="2" id="KW-1185">Reference proteome</keyword>
<dbReference type="WBParaSite" id="PSU_v2.g3767.t1">
    <property type="protein sequence ID" value="PSU_v2.g3767.t1"/>
    <property type="gene ID" value="PSU_v2.g3767"/>
</dbReference>
<proteinExistence type="predicted"/>
<dbReference type="AlphaFoldDB" id="A0A914YVT9"/>
<evidence type="ECO:0000313" key="2">
    <source>
        <dbReference type="Proteomes" id="UP000887577"/>
    </source>
</evidence>
<protein>
    <submittedName>
        <fullName evidence="3">Uncharacterized protein</fullName>
    </submittedName>
</protein>
<reference evidence="3" key="1">
    <citation type="submission" date="2022-11" db="UniProtKB">
        <authorList>
            <consortium name="WormBaseParasite"/>
        </authorList>
    </citation>
    <scope>IDENTIFICATION</scope>
</reference>
<accession>A0A914YVT9</accession>
<evidence type="ECO:0000313" key="3">
    <source>
        <dbReference type="WBParaSite" id="PSU_v2.g3767.t1"/>
    </source>
</evidence>
<dbReference type="Proteomes" id="UP000887577">
    <property type="component" value="Unplaced"/>
</dbReference>
<organism evidence="2 3">
    <name type="scientific">Panagrolaimus superbus</name>
    <dbReference type="NCBI Taxonomy" id="310955"/>
    <lineage>
        <taxon>Eukaryota</taxon>
        <taxon>Metazoa</taxon>
        <taxon>Ecdysozoa</taxon>
        <taxon>Nematoda</taxon>
        <taxon>Chromadorea</taxon>
        <taxon>Rhabditida</taxon>
        <taxon>Tylenchina</taxon>
        <taxon>Panagrolaimomorpha</taxon>
        <taxon>Panagrolaimoidea</taxon>
        <taxon>Panagrolaimidae</taxon>
        <taxon>Panagrolaimus</taxon>
    </lineage>
</organism>
<sequence length="125" mass="13437">MDRPIFNASDDEDDISETVVPAVTVAVSASDNEKENVGAAGADGGGGGAERKHTFHLSIPEEKNGVSDDFKRYHRNSSGGGNNSHRSSIASTIKTIKKIANYPEFVEGGDEYVFDKNQVSFFIIV</sequence>
<name>A0A914YVT9_9BILA</name>
<feature type="compositionally biased region" description="Basic and acidic residues" evidence="1">
    <location>
        <begin position="59"/>
        <end position="71"/>
    </location>
</feature>
<evidence type="ECO:0000256" key="1">
    <source>
        <dbReference type="SAM" id="MobiDB-lite"/>
    </source>
</evidence>